<evidence type="ECO:0000256" key="1">
    <source>
        <dbReference type="ARBA" id="ARBA00008635"/>
    </source>
</evidence>
<evidence type="ECO:0000313" key="4">
    <source>
        <dbReference type="EMBL" id="SNV55122.1"/>
    </source>
</evidence>
<sequence>MSIKEGFLVELERETNNTRRILDRLKDEDLSFKPHEKSMSLGNLAGHIVELHNWVSDALTKNDFNLATDYKPFHPNSVEELKKALDEGYKRNEKTIDEFPEEDWFSKWTMRVDTYVVGEMPKLGALRFVINNHLIHHRGQLTVYLRLLDIPVPGLYGPSADEKK</sequence>
<comment type="similarity">
    <text evidence="1">Belongs to the DinB family.</text>
</comment>
<dbReference type="EMBL" id="LT906468">
    <property type="protein sequence ID" value="SNV55122.1"/>
    <property type="molecule type" value="Genomic_DNA"/>
</dbReference>
<dbReference type="GO" id="GO:0046872">
    <property type="term" value="F:metal ion binding"/>
    <property type="evidence" value="ECO:0007669"/>
    <property type="project" value="UniProtKB-KW"/>
</dbReference>
<evidence type="ECO:0000256" key="2">
    <source>
        <dbReference type="ARBA" id="ARBA00022723"/>
    </source>
</evidence>
<dbReference type="SUPFAM" id="SSF109854">
    <property type="entry name" value="DinB/YfiT-like putative metalloenzymes"/>
    <property type="match status" value="1"/>
</dbReference>
<reference evidence="4 5" key="1">
    <citation type="submission" date="2017-06" db="EMBL/GenBank/DDBJ databases">
        <authorList>
            <consortium name="Pathogen Informatics"/>
        </authorList>
    </citation>
    <scope>NUCLEOTIDE SEQUENCE [LARGE SCALE GENOMIC DNA]</scope>
    <source>
        <strain evidence="4 5">NCTC12149</strain>
    </source>
</reference>
<keyword evidence="2 3" id="KW-0479">Metal-binding</keyword>
<evidence type="ECO:0000313" key="5">
    <source>
        <dbReference type="Proteomes" id="UP000215355"/>
    </source>
</evidence>
<name>A0AAJ5C1H2_9SPHI</name>
<organism evidence="4 5">
    <name type="scientific">Sphingobacterium mizutaii</name>
    <dbReference type="NCBI Taxonomy" id="1010"/>
    <lineage>
        <taxon>Bacteria</taxon>
        <taxon>Pseudomonadati</taxon>
        <taxon>Bacteroidota</taxon>
        <taxon>Sphingobacteriia</taxon>
        <taxon>Sphingobacteriales</taxon>
        <taxon>Sphingobacteriaceae</taxon>
        <taxon>Sphingobacterium</taxon>
    </lineage>
</organism>
<dbReference type="InterPro" id="IPR034660">
    <property type="entry name" value="DinB/YfiT-like"/>
</dbReference>
<evidence type="ECO:0000256" key="3">
    <source>
        <dbReference type="PIRSR" id="PIRSR607837-1"/>
    </source>
</evidence>
<protein>
    <submittedName>
        <fullName evidence="4">DinB family</fullName>
    </submittedName>
</protein>
<feature type="binding site" evidence="3">
    <location>
        <position position="133"/>
    </location>
    <ligand>
        <name>a divalent metal cation</name>
        <dbReference type="ChEBI" id="CHEBI:60240"/>
    </ligand>
</feature>
<dbReference type="Pfam" id="PF05163">
    <property type="entry name" value="DinB"/>
    <property type="match status" value="1"/>
</dbReference>
<proteinExistence type="inferred from homology"/>
<dbReference type="KEGG" id="smiz:4412673_03161"/>
<dbReference type="Proteomes" id="UP000215355">
    <property type="component" value="Chromosome 1"/>
</dbReference>
<dbReference type="AlphaFoldDB" id="A0AAJ5C1H2"/>
<dbReference type="RefSeq" id="WP_093098469.1">
    <property type="nucleotide sequence ID" value="NZ_DAMDLF010000064.1"/>
</dbReference>
<feature type="binding site" evidence="3">
    <location>
        <position position="47"/>
    </location>
    <ligand>
        <name>a divalent metal cation</name>
        <dbReference type="ChEBI" id="CHEBI:60240"/>
    </ligand>
</feature>
<dbReference type="InterPro" id="IPR007837">
    <property type="entry name" value="DinB"/>
</dbReference>
<gene>
    <name evidence="4" type="ORF">SAMEA4412673_03161</name>
</gene>
<feature type="binding site" evidence="3">
    <location>
        <position position="137"/>
    </location>
    <ligand>
        <name>a divalent metal cation</name>
        <dbReference type="ChEBI" id="CHEBI:60240"/>
    </ligand>
</feature>
<accession>A0AAJ5C1H2</accession>
<dbReference type="Gene3D" id="1.20.120.450">
    <property type="entry name" value="dinb family like domain"/>
    <property type="match status" value="1"/>
</dbReference>